<keyword evidence="2" id="KW-1185">Reference proteome</keyword>
<dbReference type="Proteomes" id="UP000789901">
    <property type="component" value="Unassembled WGS sequence"/>
</dbReference>
<evidence type="ECO:0000313" key="2">
    <source>
        <dbReference type="Proteomes" id="UP000789901"/>
    </source>
</evidence>
<reference evidence="1 2" key="1">
    <citation type="submission" date="2021-06" db="EMBL/GenBank/DDBJ databases">
        <authorList>
            <person name="Kallberg Y."/>
            <person name="Tangrot J."/>
            <person name="Rosling A."/>
        </authorList>
    </citation>
    <scope>NUCLEOTIDE SEQUENCE [LARGE SCALE GENOMIC DNA]</scope>
    <source>
        <strain evidence="1 2">120-4 pot B 10/14</strain>
    </source>
</reference>
<dbReference type="EMBL" id="CAJVQB010036402">
    <property type="protein sequence ID" value="CAG8823868.1"/>
    <property type="molecule type" value="Genomic_DNA"/>
</dbReference>
<name>A0ABN7WAD3_GIGMA</name>
<organism evidence="1 2">
    <name type="scientific">Gigaspora margarita</name>
    <dbReference type="NCBI Taxonomy" id="4874"/>
    <lineage>
        <taxon>Eukaryota</taxon>
        <taxon>Fungi</taxon>
        <taxon>Fungi incertae sedis</taxon>
        <taxon>Mucoromycota</taxon>
        <taxon>Glomeromycotina</taxon>
        <taxon>Glomeromycetes</taxon>
        <taxon>Diversisporales</taxon>
        <taxon>Gigasporaceae</taxon>
        <taxon>Gigaspora</taxon>
    </lineage>
</organism>
<protein>
    <submittedName>
        <fullName evidence="1">27113_t:CDS:1</fullName>
    </submittedName>
</protein>
<gene>
    <name evidence="1" type="ORF">GMARGA_LOCUS28438</name>
</gene>
<evidence type="ECO:0000313" key="1">
    <source>
        <dbReference type="EMBL" id="CAG8823868.1"/>
    </source>
</evidence>
<feature type="non-terminal residue" evidence="1">
    <location>
        <position position="1"/>
    </location>
</feature>
<sequence length="72" mass="8207">IAKKNALNSNISIVDLKEVPSLKVSILWTNILINTSIRKMLQTIKEFTIEVEWLHSSQIQDLVNNSMNTNVL</sequence>
<accession>A0ABN7WAD3</accession>
<proteinExistence type="predicted"/>
<comment type="caution">
    <text evidence="1">The sequence shown here is derived from an EMBL/GenBank/DDBJ whole genome shotgun (WGS) entry which is preliminary data.</text>
</comment>